<dbReference type="GO" id="GO:0006508">
    <property type="term" value="P:proteolysis"/>
    <property type="evidence" value="ECO:0007669"/>
    <property type="project" value="UniProtKB-KW"/>
</dbReference>
<evidence type="ECO:0000256" key="1">
    <source>
        <dbReference type="ARBA" id="ARBA00009431"/>
    </source>
</evidence>
<dbReference type="PROSITE" id="PS00131">
    <property type="entry name" value="CARBOXYPEPT_SER_SER"/>
    <property type="match status" value="1"/>
</dbReference>
<dbReference type="PRINTS" id="PR00724">
    <property type="entry name" value="CRBOXYPTASEC"/>
</dbReference>
<evidence type="ECO:0000256" key="7">
    <source>
        <dbReference type="RuleBase" id="RU361156"/>
    </source>
</evidence>
<dbReference type="InterPro" id="IPR033124">
    <property type="entry name" value="Ser_caboxypep_his_AS"/>
</dbReference>
<dbReference type="AlphaFoldDB" id="A0A1B0D2X8"/>
<evidence type="ECO:0000313" key="9">
    <source>
        <dbReference type="Proteomes" id="UP000092462"/>
    </source>
</evidence>
<dbReference type="FunFam" id="3.40.50.1820:FF:000096">
    <property type="entry name" value="Carboxypeptidase vitellogenic-like"/>
    <property type="match status" value="1"/>
</dbReference>
<dbReference type="Proteomes" id="UP000092462">
    <property type="component" value="Unassembled WGS sequence"/>
</dbReference>
<dbReference type="InterPro" id="IPR029058">
    <property type="entry name" value="AB_hydrolase_fold"/>
</dbReference>
<comment type="similarity">
    <text evidence="1 7">Belongs to the peptidase S10 family.</text>
</comment>
<keyword evidence="6" id="KW-0325">Glycoprotein</keyword>
<dbReference type="PANTHER" id="PTHR11802">
    <property type="entry name" value="SERINE PROTEASE FAMILY S10 SERINE CARBOXYPEPTIDASE"/>
    <property type="match status" value="1"/>
</dbReference>
<dbReference type="VEuPathDB" id="VectorBase:PPAI001701"/>
<dbReference type="EMBL" id="AJVK01023133">
    <property type="status" value="NOT_ANNOTATED_CDS"/>
    <property type="molecule type" value="Genomic_DNA"/>
</dbReference>
<organism evidence="8 9">
    <name type="scientific">Phlebotomus papatasi</name>
    <name type="common">Sandfly</name>
    <dbReference type="NCBI Taxonomy" id="29031"/>
    <lineage>
        <taxon>Eukaryota</taxon>
        <taxon>Metazoa</taxon>
        <taxon>Ecdysozoa</taxon>
        <taxon>Arthropoda</taxon>
        <taxon>Hexapoda</taxon>
        <taxon>Insecta</taxon>
        <taxon>Pterygota</taxon>
        <taxon>Neoptera</taxon>
        <taxon>Endopterygota</taxon>
        <taxon>Diptera</taxon>
        <taxon>Nematocera</taxon>
        <taxon>Psychodoidea</taxon>
        <taxon>Psychodidae</taxon>
        <taxon>Phlebotomus</taxon>
        <taxon>Phlebotomus</taxon>
    </lineage>
</organism>
<dbReference type="Pfam" id="PF00450">
    <property type="entry name" value="Peptidase_S10"/>
    <property type="match status" value="1"/>
</dbReference>
<protein>
    <recommendedName>
        <fullName evidence="7">Carboxypeptidase</fullName>
        <ecNumber evidence="7">3.4.16.-</ecNumber>
    </recommendedName>
</protein>
<proteinExistence type="inferred from homology"/>
<evidence type="ECO:0000256" key="2">
    <source>
        <dbReference type="ARBA" id="ARBA00022645"/>
    </source>
</evidence>
<evidence type="ECO:0000256" key="6">
    <source>
        <dbReference type="ARBA" id="ARBA00023180"/>
    </source>
</evidence>
<dbReference type="SUPFAM" id="SSF53474">
    <property type="entry name" value="alpha/beta-Hydrolases"/>
    <property type="match status" value="1"/>
</dbReference>
<dbReference type="EC" id="3.4.16.-" evidence="7"/>
<reference evidence="8" key="1">
    <citation type="submission" date="2022-08" db="UniProtKB">
        <authorList>
            <consortium name="EnsemblMetazoa"/>
        </authorList>
    </citation>
    <scope>IDENTIFICATION</scope>
    <source>
        <strain evidence="8">Israel</strain>
    </source>
</reference>
<evidence type="ECO:0000256" key="3">
    <source>
        <dbReference type="ARBA" id="ARBA00022670"/>
    </source>
</evidence>
<keyword evidence="5 7" id="KW-0378">Hydrolase</keyword>
<dbReference type="InterPro" id="IPR001563">
    <property type="entry name" value="Peptidase_S10"/>
</dbReference>
<name>A0A1B0D2X8_PHLPP</name>
<dbReference type="GO" id="GO:0004185">
    <property type="term" value="F:serine-type carboxypeptidase activity"/>
    <property type="evidence" value="ECO:0007669"/>
    <property type="project" value="UniProtKB-UniRule"/>
</dbReference>
<keyword evidence="3 7" id="KW-0645">Protease</keyword>
<evidence type="ECO:0000313" key="8">
    <source>
        <dbReference type="EnsemblMetazoa" id="PPAI001701-PA"/>
    </source>
</evidence>
<dbReference type="EnsemblMetazoa" id="PPAI001701-RA">
    <property type="protein sequence ID" value="PPAI001701-PA"/>
    <property type="gene ID" value="PPAI001701"/>
</dbReference>
<evidence type="ECO:0000256" key="4">
    <source>
        <dbReference type="ARBA" id="ARBA00022729"/>
    </source>
</evidence>
<evidence type="ECO:0000256" key="5">
    <source>
        <dbReference type="ARBA" id="ARBA00022801"/>
    </source>
</evidence>
<keyword evidence="4 7" id="KW-0732">Signal</keyword>
<keyword evidence="9" id="KW-1185">Reference proteome</keyword>
<feature type="chain" id="PRO_5036529433" description="Carboxypeptidase" evidence="7">
    <location>
        <begin position="21"/>
        <end position="479"/>
    </location>
</feature>
<feature type="signal peptide" evidence="7">
    <location>
        <begin position="1"/>
        <end position="20"/>
    </location>
</feature>
<accession>A0A1B0D2X8</accession>
<dbReference type="InterPro" id="IPR018202">
    <property type="entry name" value="Ser_caboxypep_ser_AS"/>
</dbReference>
<dbReference type="Gene3D" id="3.40.50.1820">
    <property type="entry name" value="alpha/beta hydrolase"/>
    <property type="match status" value="1"/>
</dbReference>
<dbReference type="PROSITE" id="PS00560">
    <property type="entry name" value="CARBOXYPEPT_SER_HIS"/>
    <property type="match status" value="1"/>
</dbReference>
<sequence>MEIKLRVLLLLFLLIASVSAVFLNPYPKIASHSPKSDEDTGEPLFLTPYLEWGKVSLAQNLSFVSHPKLNWIESHSGYFTVDKKYNSNMFFWFFRAKIDSENAPVVLWLQGGPGASSLFGMFAENGPFSVTEDLDYPPRKYSWHINHNIIYIDNPVGTGFSFTDNDSGYSNNEASIGKNLYEALRQFFQLFPELRKNSFYITGESYAGKYIPAAAFAIHERNQEATEDEVINLKGMAIGNGFSDPVHQLNYGDYLYQIGLIDDNARKKFEEVKKSAEKLISSGDYTAAFFLMDSLIDGDTSDSSLFKNLTGFEQYYNYLSILTDDGSAAMAKLIQNAQMRKAIHVGNLTFHGIDPNDSNDVQMNLIDDIMRSVTDWISELLNHYPIAIYNGQLDIIVAYPLTINYLQQLNFRDREKYLKAERHIWRVDGDIAGYVKEAGNLIEILVRDAGHMVPRDQPKWALDLLLHLTHGKKFSHTKL</sequence>
<dbReference type="VEuPathDB" id="VectorBase:PPAPM1_003850"/>
<dbReference type="PANTHER" id="PTHR11802:SF472">
    <property type="entry name" value="SERINE CARBOXYPEPTIDASE CPVL-RELATED"/>
    <property type="match status" value="1"/>
</dbReference>
<keyword evidence="2 7" id="KW-0121">Carboxypeptidase</keyword>